<proteinExistence type="predicted"/>
<keyword evidence="1" id="KW-0732">Signal</keyword>
<dbReference type="Proteomes" id="UP001162131">
    <property type="component" value="Unassembled WGS sequence"/>
</dbReference>
<accession>A0AAU9IM02</accession>
<evidence type="ECO:0000256" key="1">
    <source>
        <dbReference type="SAM" id="SignalP"/>
    </source>
</evidence>
<organism evidence="2 3">
    <name type="scientific">Blepharisma stoltei</name>
    <dbReference type="NCBI Taxonomy" id="1481888"/>
    <lineage>
        <taxon>Eukaryota</taxon>
        <taxon>Sar</taxon>
        <taxon>Alveolata</taxon>
        <taxon>Ciliophora</taxon>
        <taxon>Postciliodesmatophora</taxon>
        <taxon>Heterotrichea</taxon>
        <taxon>Heterotrichida</taxon>
        <taxon>Blepharismidae</taxon>
        <taxon>Blepharisma</taxon>
    </lineage>
</organism>
<protein>
    <submittedName>
        <fullName evidence="2">Uncharacterized protein</fullName>
    </submittedName>
</protein>
<sequence length="147" mass="16612">MAKTILNVMILILSIISESTLSHEITYETYSGYKKQGDLKACTNNLHTIQDRQLNAAHGEKCLDSTINISNESLINDFIESVPEGQKLKGSCELSDTQEGNYKKSFLSDKNKKYLKKTCLIWENEADDHLNALKGEEITLRVLNLMN</sequence>
<dbReference type="EMBL" id="CAJZBQ010000013">
    <property type="protein sequence ID" value="CAG9315093.1"/>
    <property type="molecule type" value="Genomic_DNA"/>
</dbReference>
<feature type="chain" id="PRO_5044020938" evidence="1">
    <location>
        <begin position="23"/>
        <end position="147"/>
    </location>
</feature>
<reference evidence="2" key="1">
    <citation type="submission" date="2021-09" db="EMBL/GenBank/DDBJ databases">
        <authorList>
            <consortium name="AG Swart"/>
            <person name="Singh M."/>
            <person name="Singh A."/>
            <person name="Seah K."/>
            <person name="Emmerich C."/>
        </authorList>
    </citation>
    <scope>NUCLEOTIDE SEQUENCE</scope>
    <source>
        <strain evidence="2">ATCC30299</strain>
    </source>
</reference>
<evidence type="ECO:0000313" key="3">
    <source>
        <dbReference type="Proteomes" id="UP001162131"/>
    </source>
</evidence>
<evidence type="ECO:0000313" key="2">
    <source>
        <dbReference type="EMBL" id="CAG9315093.1"/>
    </source>
</evidence>
<dbReference type="AlphaFoldDB" id="A0AAU9IM02"/>
<comment type="caution">
    <text evidence="2">The sequence shown here is derived from an EMBL/GenBank/DDBJ whole genome shotgun (WGS) entry which is preliminary data.</text>
</comment>
<name>A0AAU9IM02_9CILI</name>
<keyword evidence="3" id="KW-1185">Reference proteome</keyword>
<gene>
    <name evidence="2" type="ORF">BSTOLATCC_MIC12868</name>
</gene>
<feature type="signal peptide" evidence="1">
    <location>
        <begin position="1"/>
        <end position="22"/>
    </location>
</feature>